<dbReference type="GO" id="GO:0036055">
    <property type="term" value="F:protein-succinyllysine desuccinylase activity"/>
    <property type="evidence" value="ECO:0007669"/>
    <property type="project" value="UniProtKB-UniRule"/>
</dbReference>
<dbReference type="HAMAP" id="MF_01121">
    <property type="entry name" value="Sirtuin_ClassIII"/>
    <property type="match status" value="1"/>
</dbReference>
<feature type="binding site" evidence="3">
    <location>
        <position position="69"/>
    </location>
    <ligand>
        <name>substrate</name>
    </ligand>
</feature>
<dbReference type="EMBL" id="RQEP01000018">
    <property type="protein sequence ID" value="TGK00574.1"/>
    <property type="molecule type" value="Genomic_DNA"/>
</dbReference>
<dbReference type="InterPro" id="IPR027546">
    <property type="entry name" value="Sirtuin_class_III"/>
</dbReference>
<dbReference type="InterPro" id="IPR050134">
    <property type="entry name" value="NAD-dep_sirtuin_deacylases"/>
</dbReference>
<feature type="binding site" evidence="3 4">
    <location>
        <position position="149"/>
    </location>
    <ligand>
        <name>Zn(2+)</name>
        <dbReference type="ChEBI" id="CHEBI:29105"/>
    </ligand>
</feature>
<organism evidence="6 7">
    <name type="scientific">Leptospira semungkisensis</name>
    <dbReference type="NCBI Taxonomy" id="2484985"/>
    <lineage>
        <taxon>Bacteria</taxon>
        <taxon>Pseudomonadati</taxon>
        <taxon>Spirochaetota</taxon>
        <taxon>Spirochaetia</taxon>
        <taxon>Leptospirales</taxon>
        <taxon>Leptospiraceae</taxon>
        <taxon>Leptospira</taxon>
    </lineage>
</organism>
<dbReference type="PANTHER" id="PTHR11085:SF4">
    <property type="entry name" value="NAD-DEPENDENT PROTEIN DEACYLASE"/>
    <property type="match status" value="1"/>
</dbReference>
<feature type="binding site" evidence="3 4">
    <location>
        <position position="129"/>
    </location>
    <ligand>
        <name>Zn(2+)</name>
        <dbReference type="ChEBI" id="CHEBI:29105"/>
    </ligand>
</feature>
<feature type="binding site" evidence="3 4">
    <location>
        <position position="126"/>
    </location>
    <ligand>
        <name>Zn(2+)</name>
        <dbReference type="ChEBI" id="CHEBI:29105"/>
    </ligand>
</feature>
<accession>A0A4R9FPW5</accession>
<comment type="catalytic activity">
    <reaction evidence="3">
        <text>N(6)-succinyl-L-lysyl-[protein] + NAD(+) + H2O = 2''-O-succinyl-ADP-D-ribose + nicotinamide + L-lysyl-[protein]</text>
        <dbReference type="Rhea" id="RHEA:47668"/>
        <dbReference type="Rhea" id="RHEA-COMP:9752"/>
        <dbReference type="Rhea" id="RHEA-COMP:11877"/>
        <dbReference type="ChEBI" id="CHEBI:15377"/>
        <dbReference type="ChEBI" id="CHEBI:17154"/>
        <dbReference type="ChEBI" id="CHEBI:29969"/>
        <dbReference type="ChEBI" id="CHEBI:57540"/>
        <dbReference type="ChEBI" id="CHEBI:87830"/>
        <dbReference type="ChEBI" id="CHEBI:87832"/>
    </reaction>
</comment>
<evidence type="ECO:0000256" key="4">
    <source>
        <dbReference type="PROSITE-ProRule" id="PRU00236"/>
    </source>
</evidence>
<feature type="active site" description="Proton acceptor" evidence="3 4">
    <location>
        <position position="118"/>
    </location>
</feature>
<feature type="domain" description="Deacetylase sirtuin-type" evidence="5">
    <location>
        <begin position="1"/>
        <end position="242"/>
    </location>
</feature>
<feature type="binding site" evidence="3">
    <location>
        <position position="230"/>
    </location>
    <ligand>
        <name>NAD(+)</name>
        <dbReference type="ChEBI" id="CHEBI:57540"/>
    </ligand>
</feature>
<evidence type="ECO:0000256" key="2">
    <source>
        <dbReference type="ARBA" id="ARBA00023027"/>
    </source>
</evidence>
<dbReference type="CDD" id="cd01412">
    <property type="entry name" value="SIRT5_Af1_CobB"/>
    <property type="match status" value="1"/>
</dbReference>
<dbReference type="InterPro" id="IPR003000">
    <property type="entry name" value="Sirtuin"/>
</dbReference>
<reference evidence="6" key="1">
    <citation type="journal article" date="2019" name="PLoS Negl. Trop. Dis.">
        <title>Revisiting the worldwide diversity of Leptospira species in the environment.</title>
        <authorList>
            <person name="Vincent A.T."/>
            <person name="Schiettekatte O."/>
            <person name="Bourhy P."/>
            <person name="Veyrier F.J."/>
            <person name="Picardeau M."/>
        </authorList>
    </citation>
    <scope>NUCLEOTIDE SEQUENCE [LARGE SCALE GENOMIC DNA]</scope>
    <source>
        <strain evidence="6">SSS9</strain>
    </source>
</reference>
<comment type="similarity">
    <text evidence="3">Belongs to the sirtuin family. Class III subfamily.</text>
</comment>
<dbReference type="GO" id="GO:0070403">
    <property type="term" value="F:NAD+ binding"/>
    <property type="evidence" value="ECO:0007669"/>
    <property type="project" value="UniProtKB-UniRule"/>
</dbReference>
<feature type="binding site" evidence="3">
    <location>
        <position position="66"/>
    </location>
    <ligand>
        <name>substrate</name>
    </ligand>
</feature>
<comment type="catalytic activity">
    <reaction evidence="3">
        <text>N(6)-acetyl-L-lysyl-[protein] + NAD(+) + H2O = 2''-O-acetyl-ADP-D-ribose + nicotinamide + L-lysyl-[protein]</text>
        <dbReference type="Rhea" id="RHEA:43636"/>
        <dbReference type="Rhea" id="RHEA-COMP:9752"/>
        <dbReference type="Rhea" id="RHEA-COMP:10731"/>
        <dbReference type="ChEBI" id="CHEBI:15377"/>
        <dbReference type="ChEBI" id="CHEBI:17154"/>
        <dbReference type="ChEBI" id="CHEBI:29969"/>
        <dbReference type="ChEBI" id="CHEBI:57540"/>
        <dbReference type="ChEBI" id="CHEBI:61930"/>
        <dbReference type="ChEBI" id="CHEBI:83767"/>
        <dbReference type="EC" id="2.3.1.286"/>
    </reaction>
</comment>
<dbReference type="EC" id="2.3.1.286" evidence="3"/>
<evidence type="ECO:0000256" key="3">
    <source>
        <dbReference type="HAMAP-Rule" id="MF_01121"/>
    </source>
</evidence>
<comment type="function">
    <text evidence="3">NAD-dependent lysine deacetylase and desuccinylase that specifically removes acetyl and succinyl groups on target proteins. Modulates the activities of several proteins which are inactive in their acylated form.</text>
</comment>
<name>A0A4R9FPW5_9LEPT</name>
<dbReference type="GO" id="GO:0017136">
    <property type="term" value="F:histone deacetylase activity, NAD-dependent"/>
    <property type="evidence" value="ECO:0007669"/>
    <property type="project" value="TreeGrafter"/>
</dbReference>
<dbReference type="Pfam" id="PF02146">
    <property type="entry name" value="SIR2"/>
    <property type="match status" value="1"/>
</dbReference>
<feature type="binding site" evidence="3">
    <location>
        <begin position="100"/>
        <end position="103"/>
    </location>
    <ligand>
        <name>NAD(+)</name>
        <dbReference type="ChEBI" id="CHEBI:57540"/>
    </ligand>
</feature>
<feature type="binding site" evidence="3">
    <location>
        <begin position="212"/>
        <end position="214"/>
    </location>
    <ligand>
        <name>NAD(+)</name>
        <dbReference type="ChEBI" id="CHEBI:57540"/>
    </ligand>
</feature>
<feature type="binding site" evidence="3">
    <location>
        <begin position="186"/>
        <end position="188"/>
    </location>
    <ligand>
        <name>NAD(+)</name>
        <dbReference type="ChEBI" id="CHEBI:57540"/>
    </ligand>
</feature>
<dbReference type="Gene3D" id="3.40.50.1220">
    <property type="entry name" value="TPP-binding domain"/>
    <property type="match status" value="1"/>
</dbReference>
<dbReference type="GO" id="GO:0036054">
    <property type="term" value="F:protein-malonyllysine demalonylase activity"/>
    <property type="evidence" value="ECO:0007669"/>
    <property type="project" value="InterPro"/>
</dbReference>
<dbReference type="Proteomes" id="UP000297453">
    <property type="component" value="Unassembled WGS sequence"/>
</dbReference>
<gene>
    <name evidence="3" type="primary">cobB</name>
    <name evidence="6" type="ORF">EHO59_11495</name>
</gene>
<feature type="binding site" evidence="3">
    <location>
        <begin position="22"/>
        <end position="41"/>
    </location>
    <ligand>
        <name>NAD(+)</name>
        <dbReference type="ChEBI" id="CHEBI:57540"/>
    </ligand>
</feature>
<comment type="cofactor">
    <cofactor evidence="3">
        <name>Zn(2+)</name>
        <dbReference type="ChEBI" id="CHEBI:29105"/>
    </cofactor>
    <text evidence="3">Binds 1 zinc ion per subunit.</text>
</comment>
<dbReference type="AlphaFoldDB" id="A0A4R9FPW5"/>
<keyword evidence="1" id="KW-0808">Transferase</keyword>
<protein>
    <recommendedName>
        <fullName evidence="3">NAD-dependent protein deacylase</fullName>
        <ecNumber evidence="3">2.3.1.286</ecNumber>
    </recommendedName>
    <alternativeName>
        <fullName evidence="3">Regulatory protein SIR2 homolog</fullName>
    </alternativeName>
</protein>
<dbReference type="Gene3D" id="3.30.1600.10">
    <property type="entry name" value="SIR2/SIRT2 'Small Domain"/>
    <property type="match status" value="1"/>
</dbReference>
<evidence type="ECO:0000313" key="7">
    <source>
        <dbReference type="Proteomes" id="UP000297453"/>
    </source>
</evidence>
<dbReference type="InterPro" id="IPR026591">
    <property type="entry name" value="Sirtuin_cat_small_dom_sf"/>
</dbReference>
<dbReference type="InterPro" id="IPR026590">
    <property type="entry name" value="Ssirtuin_cat_dom"/>
</dbReference>
<comment type="subcellular location">
    <subcellularLocation>
        <location evidence="3">Cytoplasm</location>
    </subcellularLocation>
</comment>
<feature type="binding site" evidence="3 4">
    <location>
        <position position="146"/>
    </location>
    <ligand>
        <name>Zn(2+)</name>
        <dbReference type="ChEBI" id="CHEBI:29105"/>
    </ligand>
</feature>
<comment type="caution">
    <text evidence="6">The sequence shown here is derived from an EMBL/GenBank/DDBJ whole genome shotgun (WGS) entry which is preliminary data.</text>
</comment>
<comment type="domain">
    <text evidence="3">2 residues (Tyr-66 and Arg-69) present in a large hydrophobic pocket are probably involved in substrate specificity. They are important for desuccinylation activity, but dispensable for deacetylation activity.</text>
</comment>
<dbReference type="PROSITE" id="PS50305">
    <property type="entry name" value="SIRTUIN"/>
    <property type="match status" value="1"/>
</dbReference>
<evidence type="ECO:0000259" key="5">
    <source>
        <dbReference type="PROSITE" id="PS50305"/>
    </source>
</evidence>
<dbReference type="NCBIfam" id="NF001753">
    <property type="entry name" value="PRK00481.1-3"/>
    <property type="match status" value="1"/>
</dbReference>
<keyword evidence="3 4" id="KW-0479">Metal-binding</keyword>
<evidence type="ECO:0000313" key="6">
    <source>
        <dbReference type="EMBL" id="TGK00574.1"/>
    </source>
</evidence>
<keyword evidence="3 4" id="KW-0862">Zinc</keyword>
<dbReference type="SUPFAM" id="SSF52467">
    <property type="entry name" value="DHS-like NAD/FAD-binding domain"/>
    <property type="match status" value="1"/>
</dbReference>
<keyword evidence="2 3" id="KW-0520">NAD</keyword>
<dbReference type="InterPro" id="IPR029035">
    <property type="entry name" value="DHS-like_NAD/FAD-binding_dom"/>
</dbReference>
<dbReference type="GO" id="GO:0008270">
    <property type="term" value="F:zinc ion binding"/>
    <property type="evidence" value="ECO:0007669"/>
    <property type="project" value="UniProtKB-UniRule"/>
</dbReference>
<proteinExistence type="inferred from homology"/>
<dbReference type="PANTHER" id="PTHR11085">
    <property type="entry name" value="NAD-DEPENDENT PROTEIN DEACYLASE SIRTUIN-5, MITOCHONDRIAL-RELATED"/>
    <property type="match status" value="1"/>
</dbReference>
<evidence type="ECO:0000256" key="1">
    <source>
        <dbReference type="ARBA" id="ARBA00022679"/>
    </source>
</evidence>
<keyword evidence="7" id="KW-1185">Reference proteome</keyword>
<dbReference type="GO" id="GO:0005737">
    <property type="term" value="C:cytoplasm"/>
    <property type="evidence" value="ECO:0007669"/>
    <property type="project" value="UniProtKB-SubCell"/>
</dbReference>
<dbReference type="OrthoDB" id="9800582at2"/>
<sequence length="242" mass="26952">MQIPSELKERLTSSKKILALTGAGISAESGVPTFRGKEGLWKEFRAEELATPQAFSRDPHLVWEWYLWRMDLISTKSPNSAHYSLAELEKKKSDFFLITQNVDGLHARSGSKKIIEIHGNIFRTKCTGCKKTFSSQIEELKVSFKCKECASLLRPDVLWFGETYNSELLNESIHLAEEAEIALVIGTSGAVGIPVELARIAKSNGALLIEINLEKSAYSSLSDYFFPGKAGEILPELVSYFS</sequence>
<keyword evidence="3" id="KW-0963">Cytoplasm</keyword>